<dbReference type="AlphaFoldDB" id="A0A8X8IA19"/>
<dbReference type="InterPro" id="IPR008969">
    <property type="entry name" value="CarboxyPept-like_regulatory"/>
</dbReference>
<name>A0A8X8IA19_9BACT</name>
<feature type="chain" id="PRO_5036503649" evidence="10">
    <location>
        <begin position="26"/>
        <end position="1017"/>
    </location>
</feature>
<dbReference type="InterPro" id="IPR037066">
    <property type="entry name" value="Plug_dom_sf"/>
</dbReference>
<dbReference type="NCBIfam" id="TIGR04056">
    <property type="entry name" value="OMP_RagA_SusC"/>
    <property type="match status" value="1"/>
</dbReference>
<feature type="signal peptide" evidence="10">
    <location>
        <begin position="1"/>
        <end position="25"/>
    </location>
</feature>
<protein>
    <submittedName>
        <fullName evidence="13">Iron complex outermembrane recepter protein</fullName>
    </submittedName>
</protein>
<dbReference type="Pfam" id="PF13715">
    <property type="entry name" value="CarbopepD_reg_2"/>
    <property type="match status" value="1"/>
</dbReference>
<dbReference type="Proteomes" id="UP000198711">
    <property type="component" value="Unassembled WGS sequence"/>
</dbReference>
<dbReference type="Pfam" id="PF07715">
    <property type="entry name" value="Plug"/>
    <property type="match status" value="1"/>
</dbReference>
<proteinExistence type="inferred from homology"/>
<evidence type="ECO:0000256" key="10">
    <source>
        <dbReference type="SAM" id="SignalP"/>
    </source>
</evidence>
<evidence type="ECO:0000256" key="3">
    <source>
        <dbReference type="ARBA" id="ARBA00022452"/>
    </source>
</evidence>
<evidence type="ECO:0000256" key="1">
    <source>
        <dbReference type="ARBA" id="ARBA00004571"/>
    </source>
</evidence>
<keyword evidence="5 9" id="KW-0798">TonB box</keyword>
<comment type="similarity">
    <text evidence="8 9">Belongs to the TonB-dependent receptor family.</text>
</comment>
<dbReference type="RefSeq" id="WP_092722299.1">
    <property type="nucleotide sequence ID" value="NZ_FNNO01000002.1"/>
</dbReference>
<dbReference type="InterPro" id="IPR012910">
    <property type="entry name" value="Plug_dom"/>
</dbReference>
<keyword evidence="14" id="KW-1185">Reference proteome</keyword>
<evidence type="ECO:0000256" key="2">
    <source>
        <dbReference type="ARBA" id="ARBA00022448"/>
    </source>
</evidence>
<dbReference type="EMBL" id="FNNO01000002">
    <property type="protein sequence ID" value="SDW38777.1"/>
    <property type="molecule type" value="Genomic_DNA"/>
</dbReference>
<dbReference type="Pfam" id="PF00593">
    <property type="entry name" value="TonB_dep_Rec_b-barrel"/>
    <property type="match status" value="1"/>
</dbReference>
<dbReference type="Gene3D" id="2.60.40.1120">
    <property type="entry name" value="Carboxypeptidase-like, regulatory domain"/>
    <property type="match status" value="1"/>
</dbReference>
<evidence type="ECO:0000256" key="8">
    <source>
        <dbReference type="PROSITE-ProRule" id="PRU01360"/>
    </source>
</evidence>
<evidence type="ECO:0000256" key="9">
    <source>
        <dbReference type="RuleBase" id="RU003357"/>
    </source>
</evidence>
<feature type="domain" description="TonB-dependent receptor plug" evidence="12">
    <location>
        <begin position="120"/>
        <end position="244"/>
    </location>
</feature>
<comment type="subcellular location">
    <subcellularLocation>
        <location evidence="1 8">Cell outer membrane</location>
        <topology evidence="1 8">Multi-pass membrane protein</topology>
    </subcellularLocation>
</comment>
<dbReference type="InterPro" id="IPR023996">
    <property type="entry name" value="TonB-dep_OMP_SusC/RagA"/>
</dbReference>
<dbReference type="InterPro" id="IPR036942">
    <property type="entry name" value="Beta-barrel_TonB_sf"/>
</dbReference>
<evidence type="ECO:0000313" key="13">
    <source>
        <dbReference type="EMBL" id="SDW38777.1"/>
    </source>
</evidence>
<evidence type="ECO:0000313" key="14">
    <source>
        <dbReference type="Proteomes" id="UP000198711"/>
    </source>
</evidence>
<dbReference type="InterPro" id="IPR000531">
    <property type="entry name" value="Beta-barrel_TonB"/>
</dbReference>
<dbReference type="InterPro" id="IPR039426">
    <property type="entry name" value="TonB-dep_rcpt-like"/>
</dbReference>
<dbReference type="NCBIfam" id="TIGR04057">
    <property type="entry name" value="SusC_RagA_signa"/>
    <property type="match status" value="1"/>
</dbReference>
<evidence type="ECO:0000259" key="11">
    <source>
        <dbReference type="Pfam" id="PF00593"/>
    </source>
</evidence>
<dbReference type="GO" id="GO:0009279">
    <property type="term" value="C:cell outer membrane"/>
    <property type="evidence" value="ECO:0007669"/>
    <property type="project" value="UniProtKB-SubCell"/>
</dbReference>
<dbReference type="SUPFAM" id="SSF56935">
    <property type="entry name" value="Porins"/>
    <property type="match status" value="1"/>
</dbReference>
<evidence type="ECO:0000256" key="5">
    <source>
        <dbReference type="ARBA" id="ARBA00023077"/>
    </source>
</evidence>
<keyword evidence="4 8" id="KW-0812">Transmembrane</keyword>
<keyword evidence="3 8" id="KW-1134">Transmembrane beta strand</keyword>
<comment type="caution">
    <text evidence="13">The sequence shown here is derived from an EMBL/GenBank/DDBJ whole genome shotgun (WGS) entry which is preliminary data.</text>
</comment>
<dbReference type="Gene3D" id="2.40.170.20">
    <property type="entry name" value="TonB-dependent receptor, beta-barrel domain"/>
    <property type="match status" value="1"/>
</dbReference>
<evidence type="ECO:0000256" key="4">
    <source>
        <dbReference type="ARBA" id="ARBA00022692"/>
    </source>
</evidence>
<dbReference type="Gene3D" id="2.170.130.10">
    <property type="entry name" value="TonB-dependent receptor, plug domain"/>
    <property type="match status" value="1"/>
</dbReference>
<organism evidence="13 14">
    <name type="scientific">Hydrobacter penzbergensis</name>
    <dbReference type="NCBI Taxonomy" id="1235997"/>
    <lineage>
        <taxon>Bacteria</taxon>
        <taxon>Pseudomonadati</taxon>
        <taxon>Bacteroidota</taxon>
        <taxon>Chitinophagia</taxon>
        <taxon>Chitinophagales</taxon>
        <taxon>Chitinophagaceae</taxon>
        <taxon>Hydrobacter</taxon>
    </lineage>
</organism>
<reference evidence="13 14" key="1">
    <citation type="submission" date="2016-10" db="EMBL/GenBank/DDBJ databases">
        <authorList>
            <person name="Varghese N."/>
            <person name="Submissions S."/>
        </authorList>
    </citation>
    <scope>NUCLEOTIDE SEQUENCE [LARGE SCALE GENOMIC DNA]</scope>
    <source>
        <strain evidence="13 14">DSM 25353</strain>
    </source>
</reference>
<sequence length="1017" mass="109765">MNFTKLAKPMLMGLLACLCSFLVQAQTKTITGKVTDRKDGSPLSAVSVTVKGAKTGTQTDATGAFRINVPASARTLVISSVGYANQEVSIENKTSIQVSLGSVSEQLSDVVVIGYGTRKVKDATGSVAALTAKDFNKGAIATPDELLQGRTPGVIVTPASGEPGAAATINIRGSASIRGNQEPLYVVDGVPISPGGTTGNNTSLGSSSPRNPLAFINPSDIESISVLKDASSAAIYGSRGANGVIIITTKSGKGTGGFQASVSTGVATPASRYNLLNAQDFLLAVKKANIDAGTNPADAAAAVQLVDKGYSTNWQDQIYRTGINQNYNLSWGFSHKSTALRLSGSYDDIQGIIKSSGMKRSTVRANLTQKFLNDRLRFDINATYSRVKNQYPPLSNNAGYQGSLLGAAITFNPTYPIYNPDGTFFDPKDGNRNPAEMLSYFNDNDKNNRFLTNVSGSYELIKGLVYKATFGYDKSTSERFSFADPRLSSNAFGGTNNVFGKDLGNQIEGNGRGTKQNLDLKSVLVEHTLTYDKSFGNQVLNAVVGYSYQSTEATYAGQVGWGLATPVVKATDVFALNYSQFKNFYNFVPDYTKYELQSYFGRINYTIADKYLLTATMRADGSSKFGTNNKYGYFPAFAAKWKLLKEGFAANSLGKIFSEFSIRANYGKLGSQDGIGAYDAVNLQQTYVGNSGQPETQFLHQGNPDLKWEQSTTTGVGLDFATLDNRLTGTIDYYYTKRKDLLFYTPTPGGFSAQAFWWVNLPGYVTNEGVELGLNYSAIQGRKFTWNIGYNMSLIKNRVQDFNVTVNTGAVNGQGLSGAYAQTFANGYPLFTWKMPTFQGFDGNGNARYAAGGKDQLQGSALPTFLAGLTNSFTWGRWNASIFFNAVRGFYEYNNTANALFLKGSIKTAHNVNYTVANSPENPINPGSVSTRFLEKGDFVRLSNASIGYSFNMKKSKVIKTLTVTASGQNLALITQYSGLDPEVNIDHQISGVPSRGFDYTGYPKPRTVTLGINVGF</sequence>
<dbReference type="SUPFAM" id="SSF49464">
    <property type="entry name" value="Carboxypeptidase regulatory domain-like"/>
    <property type="match status" value="1"/>
</dbReference>
<dbReference type="InterPro" id="IPR023997">
    <property type="entry name" value="TonB-dep_OMP_SusC/RagA_CS"/>
</dbReference>
<dbReference type="PROSITE" id="PS52016">
    <property type="entry name" value="TONB_DEPENDENT_REC_3"/>
    <property type="match status" value="1"/>
</dbReference>
<keyword evidence="2 8" id="KW-0813">Transport</keyword>
<evidence type="ECO:0000259" key="12">
    <source>
        <dbReference type="Pfam" id="PF07715"/>
    </source>
</evidence>
<evidence type="ECO:0000256" key="6">
    <source>
        <dbReference type="ARBA" id="ARBA00023136"/>
    </source>
</evidence>
<keyword evidence="10" id="KW-0732">Signal</keyword>
<accession>A0A8X8IA19</accession>
<keyword evidence="6 8" id="KW-0472">Membrane</keyword>
<keyword evidence="7 8" id="KW-0998">Cell outer membrane</keyword>
<gene>
    <name evidence="13" type="ORF">SAMN05444410_102181</name>
</gene>
<evidence type="ECO:0000256" key="7">
    <source>
        <dbReference type="ARBA" id="ARBA00023237"/>
    </source>
</evidence>
<feature type="domain" description="TonB-dependent receptor-like beta-barrel" evidence="11">
    <location>
        <begin position="397"/>
        <end position="971"/>
    </location>
</feature>